<dbReference type="AlphaFoldDB" id="A0A2U2B9M3"/>
<name>A0A2U2B9M3_9BACT</name>
<gene>
    <name evidence="1" type="ORF">DDZ16_07685</name>
</gene>
<accession>A0A2U2B9M3</accession>
<dbReference type="Proteomes" id="UP000244956">
    <property type="component" value="Unassembled WGS sequence"/>
</dbReference>
<dbReference type="EMBL" id="QEWP01000005">
    <property type="protein sequence ID" value="PWD99768.1"/>
    <property type="molecule type" value="Genomic_DNA"/>
</dbReference>
<protein>
    <submittedName>
        <fullName evidence="1">Uncharacterized protein</fullName>
    </submittedName>
</protein>
<keyword evidence="2" id="KW-1185">Reference proteome</keyword>
<evidence type="ECO:0000313" key="2">
    <source>
        <dbReference type="Proteomes" id="UP000244956"/>
    </source>
</evidence>
<reference evidence="1 2" key="1">
    <citation type="submission" date="2018-05" db="EMBL/GenBank/DDBJ databases">
        <title>Marinilabilia rubrum sp. nov., isolated from saltern sediment.</title>
        <authorList>
            <person name="Zhang R."/>
        </authorList>
    </citation>
    <scope>NUCLEOTIDE SEQUENCE [LARGE SCALE GENOMIC DNA]</scope>
    <source>
        <strain evidence="1 2">WTE16</strain>
    </source>
</reference>
<proteinExistence type="predicted"/>
<sequence length="128" mass="14723">MHITYNSLEQESPTPKFHHYRKKQTTLNTKLNTEPKPQNAELQVPFGGFRGPLGGSLPPFIKEIPLFIQSCRLFPHFLQSLRIENEYTSSTENISATNGVFNANATYWEKQRNSTKENFVSYTKLNVT</sequence>
<evidence type="ECO:0000313" key="1">
    <source>
        <dbReference type="EMBL" id="PWD99768.1"/>
    </source>
</evidence>
<organism evidence="1 2">
    <name type="scientific">Marinilabilia rubra</name>
    <dbReference type="NCBI Taxonomy" id="2162893"/>
    <lineage>
        <taxon>Bacteria</taxon>
        <taxon>Pseudomonadati</taxon>
        <taxon>Bacteroidota</taxon>
        <taxon>Bacteroidia</taxon>
        <taxon>Marinilabiliales</taxon>
        <taxon>Marinilabiliaceae</taxon>
        <taxon>Marinilabilia</taxon>
    </lineage>
</organism>
<comment type="caution">
    <text evidence="1">The sequence shown here is derived from an EMBL/GenBank/DDBJ whole genome shotgun (WGS) entry which is preliminary data.</text>
</comment>